<accession>A0A839UMC6</accession>
<dbReference type="PANTHER" id="PTHR10361">
    <property type="entry name" value="SODIUM-BILE ACID COTRANSPORTER"/>
    <property type="match status" value="1"/>
</dbReference>
<reference evidence="6 7" key="1">
    <citation type="submission" date="2020-08" db="EMBL/GenBank/DDBJ databases">
        <title>Genomic Encyclopedia of Type Strains, Phase III (KMG-III): the genomes of soil and plant-associated and newly described type strains.</title>
        <authorList>
            <person name="Whitman W."/>
        </authorList>
    </citation>
    <scope>NUCLEOTIDE SEQUENCE [LARGE SCALE GENOMIC DNA]</scope>
    <source>
        <strain evidence="6 7">CECT 8571</strain>
    </source>
</reference>
<feature type="transmembrane region" description="Helical" evidence="5">
    <location>
        <begin position="178"/>
        <end position="199"/>
    </location>
</feature>
<name>A0A839UMC6_9GAMM</name>
<feature type="transmembrane region" description="Helical" evidence="5">
    <location>
        <begin position="73"/>
        <end position="96"/>
    </location>
</feature>
<feature type="transmembrane region" description="Helical" evidence="5">
    <location>
        <begin position="45"/>
        <end position="67"/>
    </location>
</feature>
<dbReference type="RefSeq" id="WP_183908659.1">
    <property type="nucleotide sequence ID" value="NZ_JACHXZ010000001.1"/>
</dbReference>
<evidence type="ECO:0000256" key="1">
    <source>
        <dbReference type="ARBA" id="ARBA00004141"/>
    </source>
</evidence>
<dbReference type="EMBL" id="JACHXZ010000001">
    <property type="protein sequence ID" value="MBB3167710.1"/>
    <property type="molecule type" value="Genomic_DNA"/>
</dbReference>
<dbReference type="Pfam" id="PF01758">
    <property type="entry name" value="SBF"/>
    <property type="match status" value="1"/>
</dbReference>
<evidence type="ECO:0000313" key="6">
    <source>
        <dbReference type="EMBL" id="MBB3167710.1"/>
    </source>
</evidence>
<feature type="transmembrane region" description="Helical" evidence="5">
    <location>
        <begin position="12"/>
        <end position="33"/>
    </location>
</feature>
<protein>
    <submittedName>
        <fullName evidence="6">BASS family bile acid:Na+ symporter</fullName>
    </submittedName>
</protein>
<feature type="transmembrane region" description="Helical" evidence="5">
    <location>
        <begin position="205"/>
        <end position="228"/>
    </location>
</feature>
<keyword evidence="3 5" id="KW-1133">Transmembrane helix</keyword>
<comment type="subcellular location">
    <subcellularLocation>
        <location evidence="1">Membrane</location>
        <topology evidence="1">Multi-pass membrane protein</topology>
    </subcellularLocation>
</comment>
<sequence length="301" mass="32719">MEPVIHFGPEQVVLLNTIMAIMIFGVSVTLKPADFTRVIKKPKAPLTGLFAQFILLPAMTCGLTWLLDVDPAMAMGMMLVAACPGGTFSNIMTFLARGNTAVSVSMTAVSSATAAVLTPFNFALYSSLNPNTLPLLKTIAMDPVRLAILFFCVLVIPLVLGMLFGHRWPAQALKTERPFRIFSILTLFSFVVIAVGQNIETLMTYMGLLVALVVGHNALALLLGYLSARFAQLNTQDTRAITLEVGIQNSGLALAILFTFFPTQTSMMVVAALWGVWHLVSGGLLALFWNRKVLCEDCFVR</sequence>
<organism evidence="6 7">
    <name type="scientific">Simiduia aestuariiviva</name>
    <dbReference type="NCBI Taxonomy" id="1510459"/>
    <lineage>
        <taxon>Bacteria</taxon>
        <taxon>Pseudomonadati</taxon>
        <taxon>Pseudomonadota</taxon>
        <taxon>Gammaproteobacteria</taxon>
        <taxon>Cellvibrionales</taxon>
        <taxon>Cellvibrionaceae</taxon>
        <taxon>Simiduia</taxon>
    </lineage>
</organism>
<dbReference type="Proteomes" id="UP000559987">
    <property type="component" value="Unassembled WGS sequence"/>
</dbReference>
<feature type="transmembrane region" description="Helical" evidence="5">
    <location>
        <begin position="146"/>
        <end position="166"/>
    </location>
</feature>
<keyword evidence="7" id="KW-1185">Reference proteome</keyword>
<evidence type="ECO:0000313" key="7">
    <source>
        <dbReference type="Proteomes" id="UP000559987"/>
    </source>
</evidence>
<keyword evidence="4 5" id="KW-0472">Membrane</keyword>
<evidence type="ECO:0000256" key="2">
    <source>
        <dbReference type="ARBA" id="ARBA00022692"/>
    </source>
</evidence>
<feature type="transmembrane region" description="Helical" evidence="5">
    <location>
        <begin position="108"/>
        <end position="126"/>
    </location>
</feature>
<dbReference type="AlphaFoldDB" id="A0A839UMC6"/>
<comment type="caution">
    <text evidence="6">The sequence shown here is derived from an EMBL/GenBank/DDBJ whole genome shotgun (WGS) entry which is preliminary data.</text>
</comment>
<gene>
    <name evidence="6" type="ORF">FHS30_000886</name>
</gene>
<dbReference type="GO" id="GO:0016020">
    <property type="term" value="C:membrane"/>
    <property type="evidence" value="ECO:0007669"/>
    <property type="project" value="UniProtKB-SubCell"/>
</dbReference>
<feature type="transmembrane region" description="Helical" evidence="5">
    <location>
        <begin position="267"/>
        <end position="289"/>
    </location>
</feature>
<keyword evidence="2 5" id="KW-0812">Transmembrane</keyword>
<feature type="transmembrane region" description="Helical" evidence="5">
    <location>
        <begin position="240"/>
        <end position="261"/>
    </location>
</feature>
<dbReference type="InterPro" id="IPR002657">
    <property type="entry name" value="BilAc:Na_symport/Acr3"/>
</dbReference>
<evidence type="ECO:0000256" key="3">
    <source>
        <dbReference type="ARBA" id="ARBA00022989"/>
    </source>
</evidence>
<dbReference type="InterPro" id="IPR004710">
    <property type="entry name" value="Bilac:Na_transpt"/>
</dbReference>
<proteinExistence type="predicted"/>
<dbReference type="InterPro" id="IPR038770">
    <property type="entry name" value="Na+/solute_symporter_sf"/>
</dbReference>
<evidence type="ECO:0000256" key="5">
    <source>
        <dbReference type="SAM" id="Phobius"/>
    </source>
</evidence>
<dbReference type="Gene3D" id="1.20.1530.20">
    <property type="match status" value="1"/>
</dbReference>
<dbReference type="PANTHER" id="PTHR10361:SF28">
    <property type="entry name" value="P3 PROTEIN-RELATED"/>
    <property type="match status" value="1"/>
</dbReference>
<evidence type="ECO:0000256" key="4">
    <source>
        <dbReference type="ARBA" id="ARBA00023136"/>
    </source>
</evidence>